<dbReference type="CDD" id="cd05379">
    <property type="entry name" value="CAP_bacterial"/>
    <property type="match status" value="1"/>
</dbReference>
<dbReference type="PANTHER" id="PTHR31157">
    <property type="entry name" value="SCP DOMAIN-CONTAINING PROTEIN"/>
    <property type="match status" value="1"/>
</dbReference>
<dbReference type="SUPFAM" id="SSF55797">
    <property type="entry name" value="PR-1-like"/>
    <property type="match status" value="1"/>
</dbReference>
<organism evidence="3 4">
    <name type="scientific">Sediminitomix flava</name>
    <dbReference type="NCBI Taxonomy" id="379075"/>
    <lineage>
        <taxon>Bacteria</taxon>
        <taxon>Pseudomonadati</taxon>
        <taxon>Bacteroidota</taxon>
        <taxon>Cytophagia</taxon>
        <taxon>Cytophagales</taxon>
        <taxon>Flammeovirgaceae</taxon>
        <taxon>Sediminitomix</taxon>
    </lineage>
</organism>
<evidence type="ECO:0000256" key="1">
    <source>
        <dbReference type="SAM" id="SignalP"/>
    </source>
</evidence>
<keyword evidence="4" id="KW-1185">Reference proteome</keyword>
<dbReference type="AlphaFoldDB" id="A0A315YXU8"/>
<dbReference type="RefSeq" id="WP_146201773.1">
    <property type="nucleotide sequence ID" value="NZ_QGDO01000011.1"/>
</dbReference>
<comment type="caution">
    <text evidence="3">The sequence shown here is derived from an EMBL/GenBank/DDBJ whole genome shotgun (WGS) entry which is preliminary data.</text>
</comment>
<dbReference type="OrthoDB" id="982527at2"/>
<feature type="chain" id="PRO_5016260408" evidence="1">
    <location>
        <begin position="24"/>
        <end position="237"/>
    </location>
</feature>
<protein>
    <submittedName>
        <fullName evidence="3">Cysteine-rich secretory protein family protein</fullName>
    </submittedName>
</protein>
<evidence type="ECO:0000313" key="3">
    <source>
        <dbReference type="EMBL" id="PWJ34122.1"/>
    </source>
</evidence>
<dbReference type="PANTHER" id="PTHR31157:SF1">
    <property type="entry name" value="SCP DOMAIN-CONTAINING PROTEIN"/>
    <property type="match status" value="1"/>
</dbReference>
<dbReference type="Gene3D" id="3.40.33.10">
    <property type="entry name" value="CAP"/>
    <property type="match status" value="1"/>
</dbReference>
<gene>
    <name evidence="3" type="ORF">BC781_11132</name>
</gene>
<keyword evidence="1" id="KW-0732">Signal</keyword>
<feature type="signal peptide" evidence="1">
    <location>
        <begin position="1"/>
        <end position="23"/>
    </location>
</feature>
<sequence length="237" mass="27668">MRNKKLSIIVCLSFLLLFTSFNSSERSAWNVEMYDQYTYKSYTSYEAFSENLDSKTLDIPLLNAAIFYETNRERAKKKLPLFIYSKEAERASLLHSEDMSKGDFFSHSNPQKGRETTSKRLEKEGVHWQVCAENIAIGLMYPLEDQSYFPPSVNKGYFSLEYQGKPITIRTYAKMAVQIVKMWMDSKPHRANILNPKFTHLGCGNYPKKVKKQDQVPQVYSTQNFFTYFKEDEGQNK</sequence>
<dbReference type="InterPro" id="IPR014044">
    <property type="entry name" value="CAP_dom"/>
</dbReference>
<evidence type="ECO:0000259" key="2">
    <source>
        <dbReference type="Pfam" id="PF00188"/>
    </source>
</evidence>
<dbReference type="EMBL" id="QGDO01000011">
    <property type="protein sequence ID" value="PWJ34122.1"/>
    <property type="molecule type" value="Genomic_DNA"/>
</dbReference>
<feature type="domain" description="SCP" evidence="2">
    <location>
        <begin position="68"/>
        <end position="224"/>
    </location>
</feature>
<dbReference type="Proteomes" id="UP000245535">
    <property type="component" value="Unassembled WGS sequence"/>
</dbReference>
<name>A0A315YXU8_SEDFL</name>
<dbReference type="Pfam" id="PF00188">
    <property type="entry name" value="CAP"/>
    <property type="match status" value="1"/>
</dbReference>
<accession>A0A315YXU8</accession>
<dbReference type="InterPro" id="IPR035940">
    <property type="entry name" value="CAP_sf"/>
</dbReference>
<reference evidence="3 4" key="1">
    <citation type="submission" date="2018-03" db="EMBL/GenBank/DDBJ databases">
        <title>Genomic Encyclopedia of Archaeal and Bacterial Type Strains, Phase II (KMG-II): from individual species to whole genera.</title>
        <authorList>
            <person name="Goeker M."/>
        </authorList>
    </citation>
    <scope>NUCLEOTIDE SEQUENCE [LARGE SCALE GENOMIC DNA]</scope>
    <source>
        <strain evidence="3 4">DSM 28229</strain>
    </source>
</reference>
<proteinExistence type="predicted"/>
<evidence type="ECO:0000313" key="4">
    <source>
        <dbReference type="Proteomes" id="UP000245535"/>
    </source>
</evidence>